<proteinExistence type="predicted"/>
<evidence type="ECO:0000313" key="2">
    <source>
        <dbReference type="Proteomes" id="UP000000763"/>
    </source>
</evidence>
<dbReference type="EMBL" id="AP004740">
    <property type="protein sequence ID" value="BAD54164.1"/>
    <property type="molecule type" value="Genomic_DNA"/>
</dbReference>
<name>Q5Z7F0_ORYSJ</name>
<protein>
    <submittedName>
        <fullName evidence="1">Uncharacterized protein</fullName>
    </submittedName>
</protein>
<dbReference type="Proteomes" id="UP000000763">
    <property type="component" value="Chromosome 6"/>
</dbReference>
<gene>
    <name evidence="1" type="primary">OSJNBa0092H22.11</name>
</gene>
<accession>Q5Z7F0</accession>
<reference evidence="2" key="2">
    <citation type="journal article" date="2008" name="Nucleic Acids Res.">
        <title>The rice annotation project database (RAP-DB): 2008 update.</title>
        <authorList>
            <consortium name="The rice annotation project (RAP)"/>
        </authorList>
    </citation>
    <scope>GENOME REANNOTATION</scope>
    <source>
        <strain evidence="2">cv. Nipponbare</strain>
    </source>
</reference>
<reference evidence="2" key="1">
    <citation type="journal article" date="2005" name="Nature">
        <title>The map-based sequence of the rice genome.</title>
        <authorList>
            <consortium name="International rice genome sequencing project (IRGSP)"/>
            <person name="Matsumoto T."/>
            <person name="Wu J."/>
            <person name="Kanamori H."/>
            <person name="Katayose Y."/>
            <person name="Fujisawa M."/>
            <person name="Namiki N."/>
            <person name="Mizuno H."/>
            <person name="Yamamoto K."/>
            <person name="Antonio B.A."/>
            <person name="Baba T."/>
            <person name="Sakata K."/>
            <person name="Nagamura Y."/>
            <person name="Aoki H."/>
            <person name="Arikawa K."/>
            <person name="Arita K."/>
            <person name="Bito T."/>
            <person name="Chiden Y."/>
            <person name="Fujitsuka N."/>
            <person name="Fukunaka R."/>
            <person name="Hamada M."/>
            <person name="Harada C."/>
            <person name="Hayashi A."/>
            <person name="Hijishita S."/>
            <person name="Honda M."/>
            <person name="Hosokawa S."/>
            <person name="Ichikawa Y."/>
            <person name="Idonuma A."/>
            <person name="Iijima M."/>
            <person name="Ikeda M."/>
            <person name="Ikeno M."/>
            <person name="Ito K."/>
            <person name="Ito S."/>
            <person name="Ito T."/>
            <person name="Ito Y."/>
            <person name="Ito Y."/>
            <person name="Iwabuchi A."/>
            <person name="Kamiya K."/>
            <person name="Karasawa W."/>
            <person name="Kurita K."/>
            <person name="Katagiri S."/>
            <person name="Kikuta A."/>
            <person name="Kobayashi H."/>
            <person name="Kobayashi N."/>
            <person name="Machita K."/>
            <person name="Maehara T."/>
            <person name="Masukawa M."/>
            <person name="Mizubayashi T."/>
            <person name="Mukai Y."/>
            <person name="Nagasaki H."/>
            <person name="Nagata Y."/>
            <person name="Naito S."/>
            <person name="Nakashima M."/>
            <person name="Nakama Y."/>
            <person name="Nakamichi Y."/>
            <person name="Nakamura M."/>
            <person name="Meguro A."/>
            <person name="Negishi M."/>
            <person name="Ohta I."/>
            <person name="Ohta T."/>
            <person name="Okamoto M."/>
            <person name="Ono N."/>
            <person name="Saji S."/>
            <person name="Sakaguchi M."/>
            <person name="Sakai K."/>
            <person name="Shibata M."/>
            <person name="Shimokawa T."/>
            <person name="Song J."/>
            <person name="Takazaki Y."/>
            <person name="Terasawa K."/>
            <person name="Tsugane M."/>
            <person name="Tsuji K."/>
            <person name="Ueda S."/>
            <person name="Waki K."/>
            <person name="Yamagata H."/>
            <person name="Yamamoto M."/>
            <person name="Yamamoto S."/>
            <person name="Yamane H."/>
            <person name="Yoshiki S."/>
            <person name="Yoshihara R."/>
            <person name="Yukawa K."/>
            <person name="Zhong H."/>
            <person name="Yano M."/>
            <person name="Yuan Q."/>
            <person name="Ouyang S."/>
            <person name="Liu J."/>
            <person name="Jones K.M."/>
            <person name="Gansberger K."/>
            <person name="Moffat K."/>
            <person name="Hill J."/>
            <person name="Bera J."/>
            <person name="Fadrosh D."/>
            <person name="Jin S."/>
            <person name="Johri S."/>
            <person name="Kim M."/>
            <person name="Overton L."/>
            <person name="Reardon M."/>
            <person name="Tsitrin T."/>
            <person name="Vuong H."/>
            <person name="Weaver B."/>
            <person name="Ciecko A."/>
            <person name="Tallon L."/>
            <person name="Jackson J."/>
            <person name="Pai G."/>
            <person name="Aken S.V."/>
            <person name="Utterback T."/>
            <person name="Reidmuller S."/>
            <person name="Feldblyum T."/>
            <person name="Hsiao J."/>
            <person name="Zismann V."/>
            <person name="Iobst S."/>
            <person name="de Vazeille A.R."/>
            <person name="Buell C.R."/>
            <person name="Ying K."/>
            <person name="Li Y."/>
            <person name="Lu T."/>
            <person name="Huang Y."/>
            <person name="Zhao Q."/>
            <person name="Feng Q."/>
            <person name="Zhang L."/>
            <person name="Zhu J."/>
            <person name="Weng Q."/>
            <person name="Mu J."/>
            <person name="Lu Y."/>
            <person name="Fan D."/>
            <person name="Liu Y."/>
            <person name="Guan J."/>
            <person name="Zhang Y."/>
            <person name="Yu S."/>
            <person name="Liu X."/>
            <person name="Zhang Y."/>
            <person name="Hong G."/>
            <person name="Han B."/>
            <person name="Choisne N."/>
            <person name="Demange N."/>
            <person name="Orjeda G."/>
            <person name="Samain S."/>
            <person name="Cattolico L."/>
            <person name="Pelletier E."/>
            <person name="Couloux A."/>
            <person name="Segurens B."/>
            <person name="Wincker P."/>
            <person name="D'Hont A."/>
            <person name="Scarpelli C."/>
            <person name="Weissenbach J."/>
            <person name="Salanoubat M."/>
            <person name="Quetier F."/>
            <person name="Yu Y."/>
            <person name="Kim H.R."/>
            <person name="Rambo T."/>
            <person name="Currie J."/>
            <person name="Collura K."/>
            <person name="Luo M."/>
            <person name="Yang T."/>
            <person name="Ammiraju J.S.S."/>
            <person name="Engler F."/>
            <person name="Soderlund C."/>
            <person name="Wing R.A."/>
            <person name="Palmer L.E."/>
            <person name="de la Bastide M."/>
            <person name="Spiegel L."/>
            <person name="Nascimento L."/>
            <person name="Zutavern T."/>
            <person name="O'Shaughnessy A."/>
            <person name="Dike S."/>
            <person name="Dedhia N."/>
            <person name="Preston R."/>
            <person name="Balija V."/>
            <person name="McCombie W.R."/>
            <person name="Chow T."/>
            <person name="Chen H."/>
            <person name="Chung M."/>
            <person name="Chen C."/>
            <person name="Shaw J."/>
            <person name="Wu H."/>
            <person name="Hsiao K."/>
            <person name="Chao Y."/>
            <person name="Chu M."/>
            <person name="Cheng C."/>
            <person name="Hour A."/>
            <person name="Lee P."/>
            <person name="Lin S."/>
            <person name="Lin Y."/>
            <person name="Liou J."/>
            <person name="Liu S."/>
            <person name="Hsing Y."/>
            <person name="Raghuvanshi S."/>
            <person name="Mohanty A."/>
            <person name="Bharti A.K."/>
            <person name="Gaur A."/>
            <person name="Gupta V."/>
            <person name="Kumar D."/>
            <person name="Ravi V."/>
            <person name="Vij S."/>
            <person name="Kapur A."/>
            <person name="Khurana P."/>
            <person name="Khurana P."/>
            <person name="Khurana J.P."/>
            <person name="Tyagi A.K."/>
            <person name="Gaikwad K."/>
            <person name="Singh A."/>
            <person name="Dalal V."/>
            <person name="Srivastava S."/>
            <person name="Dixit A."/>
            <person name="Pal A.K."/>
            <person name="Ghazi I.A."/>
            <person name="Yadav M."/>
            <person name="Pandit A."/>
            <person name="Bhargava A."/>
            <person name="Sureshbabu K."/>
            <person name="Batra K."/>
            <person name="Sharma T.R."/>
            <person name="Mohapatra T."/>
            <person name="Singh N.K."/>
            <person name="Messing J."/>
            <person name="Nelson A.B."/>
            <person name="Fuks G."/>
            <person name="Kavchok S."/>
            <person name="Keizer G."/>
            <person name="Linton E."/>
            <person name="Llaca V."/>
            <person name="Song R."/>
            <person name="Tanyolac B."/>
            <person name="Young S."/>
            <person name="Ho-Il K."/>
            <person name="Hahn J.H."/>
            <person name="Sangsakoo G."/>
            <person name="Vanavichit A."/>
            <person name="de Mattos Luiz.A.T."/>
            <person name="Zimmer P.D."/>
            <person name="Malone G."/>
            <person name="Dellagostin O."/>
            <person name="de Oliveira A.C."/>
            <person name="Bevan M."/>
            <person name="Bancroft I."/>
            <person name="Minx P."/>
            <person name="Cordum H."/>
            <person name="Wilson R."/>
            <person name="Cheng Z."/>
            <person name="Jin W."/>
            <person name="Jiang J."/>
            <person name="Leong S.A."/>
            <person name="Iwama H."/>
            <person name="Gojobori T."/>
            <person name="Itoh T."/>
            <person name="Niimura Y."/>
            <person name="Fujii Y."/>
            <person name="Habara T."/>
            <person name="Sakai H."/>
            <person name="Sato Y."/>
            <person name="Wilson G."/>
            <person name="Kumar K."/>
            <person name="McCouch S."/>
            <person name="Juretic N."/>
            <person name="Hoen D."/>
            <person name="Wright S."/>
            <person name="Bruskiewich R."/>
            <person name="Bureau T."/>
            <person name="Miyao A."/>
            <person name="Hirochika H."/>
            <person name="Nishikawa T."/>
            <person name="Kadowaki K."/>
            <person name="Sugiura M."/>
            <person name="Burr B."/>
            <person name="Sasaki T."/>
        </authorList>
    </citation>
    <scope>NUCLEOTIDE SEQUENCE [LARGE SCALE GENOMIC DNA]</scope>
    <source>
        <strain evidence="2">cv. Nipponbare</strain>
    </source>
</reference>
<sequence>MGELCFLLEHLDQCRGFVNMLITLGGSLPSQIGIVRRIQICVDCPGKFVRFASPPPGKSLERQGIESDLALRSFSTESRVEKSELR</sequence>
<dbReference type="AlphaFoldDB" id="Q5Z7F0"/>
<organism evidence="1 2">
    <name type="scientific">Oryza sativa subsp. japonica</name>
    <name type="common">Rice</name>
    <dbReference type="NCBI Taxonomy" id="39947"/>
    <lineage>
        <taxon>Eukaryota</taxon>
        <taxon>Viridiplantae</taxon>
        <taxon>Streptophyta</taxon>
        <taxon>Embryophyta</taxon>
        <taxon>Tracheophyta</taxon>
        <taxon>Spermatophyta</taxon>
        <taxon>Magnoliopsida</taxon>
        <taxon>Liliopsida</taxon>
        <taxon>Poales</taxon>
        <taxon>Poaceae</taxon>
        <taxon>BOP clade</taxon>
        <taxon>Oryzoideae</taxon>
        <taxon>Oryzeae</taxon>
        <taxon>Oryzinae</taxon>
        <taxon>Oryza</taxon>
        <taxon>Oryza sativa</taxon>
    </lineage>
</organism>
<evidence type="ECO:0000313" key="1">
    <source>
        <dbReference type="EMBL" id="BAD54164.1"/>
    </source>
</evidence>